<evidence type="ECO:0000313" key="3">
    <source>
        <dbReference type="Proteomes" id="UP000320359"/>
    </source>
</evidence>
<gene>
    <name evidence="2" type="ORF">FM042_09660</name>
</gene>
<protein>
    <submittedName>
        <fullName evidence="2">DUF1543 domain-containing protein</fullName>
    </submittedName>
</protein>
<dbReference type="InterPro" id="IPR011440">
    <property type="entry name" value="DUF1543"/>
</dbReference>
<dbReference type="AlphaFoldDB" id="A0A552X040"/>
<feature type="domain" description="DUF1543" evidence="1">
    <location>
        <begin position="90"/>
        <end position="137"/>
    </location>
</feature>
<sequence>MNLFLVYVGGDAPGANIEVHDVRFVVGDSIESCYPTLRKQWYGIPKSLHLDSYVRLHHVDGYRIVLKQTPPEHVEQLWFVNFGGYYPGKLAEFHDFTLCVATSEAEAKVIGSRRLMTDSVMPHKDDIHQVDNCLSVDLLEGWYIHLEKDGQRQALEPDWSGYQPIG</sequence>
<name>A0A552X040_9GAMM</name>
<dbReference type="EMBL" id="VJWL01000003">
    <property type="protein sequence ID" value="TRW48427.1"/>
    <property type="molecule type" value="Genomic_DNA"/>
</dbReference>
<reference evidence="2 3" key="1">
    <citation type="submission" date="2019-07" db="EMBL/GenBank/DDBJ databases">
        <authorList>
            <person name="Yang M."/>
            <person name="Zhao D."/>
            <person name="Xiang H."/>
        </authorList>
    </citation>
    <scope>NUCLEOTIDE SEQUENCE [LARGE SCALE GENOMIC DNA]</scope>
    <source>
        <strain evidence="2 3">IM1326</strain>
    </source>
</reference>
<feature type="domain" description="DUF1543" evidence="1">
    <location>
        <begin position="15"/>
        <end position="66"/>
    </location>
</feature>
<evidence type="ECO:0000259" key="1">
    <source>
        <dbReference type="Pfam" id="PF07566"/>
    </source>
</evidence>
<evidence type="ECO:0000313" key="2">
    <source>
        <dbReference type="EMBL" id="TRW48427.1"/>
    </source>
</evidence>
<proteinExistence type="predicted"/>
<dbReference type="Proteomes" id="UP000320359">
    <property type="component" value="Unassembled WGS sequence"/>
</dbReference>
<accession>A0A552X040</accession>
<dbReference type="RefSeq" id="WP_143236219.1">
    <property type="nucleotide sequence ID" value="NZ_VJWL01000003.1"/>
</dbReference>
<dbReference type="Gene3D" id="3.10.20.10">
    <property type="match status" value="2"/>
</dbReference>
<comment type="caution">
    <text evidence="2">The sequence shown here is derived from an EMBL/GenBank/DDBJ whole genome shotgun (WGS) entry which is preliminary data.</text>
</comment>
<organism evidence="2 3">
    <name type="scientific">Aliidiomarina halalkaliphila</name>
    <dbReference type="NCBI Taxonomy" id="2593535"/>
    <lineage>
        <taxon>Bacteria</taxon>
        <taxon>Pseudomonadati</taxon>
        <taxon>Pseudomonadota</taxon>
        <taxon>Gammaproteobacteria</taxon>
        <taxon>Alteromonadales</taxon>
        <taxon>Idiomarinaceae</taxon>
        <taxon>Aliidiomarina</taxon>
    </lineage>
</organism>
<keyword evidence="3" id="KW-1185">Reference proteome</keyword>
<dbReference type="Pfam" id="PF07566">
    <property type="entry name" value="DUF1543"/>
    <property type="match status" value="2"/>
</dbReference>
<dbReference type="OrthoDB" id="850243at2"/>